<dbReference type="AlphaFoldDB" id="A0A0F9EWZ8"/>
<evidence type="ECO:0000313" key="1">
    <source>
        <dbReference type="EMBL" id="KKL70756.1"/>
    </source>
</evidence>
<protein>
    <submittedName>
        <fullName evidence="1">Uncharacterized protein</fullName>
    </submittedName>
</protein>
<accession>A0A0F9EWZ8</accession>
<proteinExistence type="predicted"/>
<dbReference type="EMBL" id="LAZR01025802">
    <property type="protein sequence ID" value="KKL70756.1"/>
    <property type="molecule type" value="Genomic_DNA"/>
</dbReference>
<reference evidence="1" key="1">
    <citation type="journal article" date="2015" name="Nature">
        <title>Complex archaea that bridge the gap between prokaryotes and eukaryotes.</title>
        <authorList>
            <person name="Spang A."/>
            <person name="Saw J.H."/>
            <person name="Jorgensen S.L."/>
            <person name="Zaremba-Niedzwiedzka K."/>
            <person name="Martijn J."/>
            <person name="Lind A.E."/>
            <person name="van Eijk R."/>
            <person name="Schleper C."/>
            <person name="Guy L."/>
            <person name="Ettema T.J."/>
        </authorList>
    </citation>
    <scope>NUCLEOTIDE SEQUENCE</scope>
</reference>
<comment type="caution">
    <text evidence="1">The sequence shown here is derived from an EMBL/GenBank/DDBJ whole genome shotgun (WGS) entry which is preliminary data.</text>
</comment>
<organism evidence="1">
    <name type="scientific">marine sediment metagenome</name>
    <dbReference type="NCBI Taxonomy" id="412755"/>
    <lineage>
        <taxon>unclassified sequences</taxon>
        <taxon>metagenomes</taxon>
        <taxon>ecological metagenomes</taxon>
    </lineage>
</organism>
<sequence>MIGKFLCWLGLHDWGCLHRREWSHG</sequence>
<name>A0A0F9EWZ8_9ZZZZ</name>
<gene>
    <name evidence="1" type="ORF">LCGC14_2101680</name>
</gene>
<feature type="non-terminal residue" evidence="1">
    <location>
        <position position="25"/>
    </location>
</feature>